<dbReference type="Gene3D" id="1.10.3080.10">
    <property type="entry name" value="Clc chloride channel"/>
    <property type="match status" value="1"/>
</dbReference>
<evidence type="ECO:0000256" key="5">
    <source>
        <dbReference type="ARBA" id="ARBA00023065"/>
    </source>
</evidence>
<dbReference type="InterPro" id="IPR014743">
    <property type="entry name" value="Cl-channel_core"/>
</dbReference>
<feature type="transmembrane region" description="Helical" evidence="9">
    <location>
        <begin position="615"/>
        <end position="636"/>
    </location>
</feature>
<reference evidence="10 11" key="1">
    <citation type="submission" date="2017-01" db="EMBL/GenBank/DDBJ databases">
        <title>The recent genome duplication of the halophilic yeast Hortaea werneckii: insights from long-read sequencing.</title>
        <authorList>
            <person name="Sinha S."/>
            <person name="Flibotte S."/>
            <person name="Neira M."/>
            <person name="Lenassi M."/>
            <person name="Gostincar C."/>
            <person name="Stajich J.E."/>
            <person name="Nislow C.E."/>
        </authorList>
    </citation>
    <scope>NUCLEOTIDE SEQUENCE [LARGE SCALE GENOMIC DNA]</scope>
    <source>
        <strain evidence="10 11">EXF-2000</strain>
    </source>
</reference>
<dbReference type="CDD" id="cd03684">
    <property type="entry name" value="ClC_3_like"/>
    <property type="match status" value="1"/>
</dbReference>
<evidence type="ECO:0000313" key="10">
    <source>
        <dbReference type="EMBL" id="OTA33326.1"/>
    </source>
</evidence>
<dbReference type="SUPFAM" id="SSF81340">
    <property type="entry name" value="Clc chloride channel"/>
    <property type="match status" value="1"/>
</dbReference>
<feature type="region of interest" description="Disordered" evidence="8">
    <location>
        <begin position="852"/>
        <end position="881"/>
    </location>
</feature>
<keyword evidence="5" id="KW-0406">Ion transport</keyword>
<feature type="region of interest" description="Disordered" evidence="8">
    <location>
        <begin position="330"/>
        <end position="354"/>
    </location>
</feature>
<dbReference type="VEuPathDB" id="FungiDB:BTJ68_05988"/>
<feature type="compositionally biased region" description="Basic and acidic residues" evidence="8">
    <location>
        <begin position="332"/>
        <end position="344"/>
    </location>
</feature>
<evidence type="ECO:0000256" key="3">
    <source>
        <dbReference type="ARBA" id="ARBA00022692"/>
    </source>
</evidence>
<dbReference type="PANTHER" id="PTHR45711">
    <property type="entry name" value="CHLORIDE CHANNEL PROTEIN"/>
    <property type="match status" value="1"/>
</dbReference>
<keyword evidence="6 9" id="KW-0472">Membrane</keyword>
<dbReference type="GO" id="GO:0005769">
    <property type="term" value="C:early endosome"/>
    <property type="evidence" value="ECO:0007669"/>
    <property type="project" value="TreeGrafter"/>
</dbReference>
<evidence type="ECO:0000256" key="4">
    <source>
        <dbReference type="ARBA" id="ARBA00022989"/>
    </source>
</evidence>
<feature type="compositionally biased region" description="Basic and acidic residues" evidence="8">
    <location>
        <begin position="85"/>
        <end position="98"/>
    </location>
</feature>
<protein>
    <submittedName>
        <fullName evidence="10">Uncharacterized protein</fullName>
    </submittedName>
</protein>
<dbReference type="GO" id="GO:0005886">
    <property type="term" value="C:plasma membrane"/>
    <property type="evidence" value="ECO:0007669"/>
    <property type="project" value="TreeGrafter"/>
</dbReference>
<evidence type="ECO:0000256" key="8">
    <source>
        <dbReference type="SAM" id="MobiDB-lite"/>
    </source>
</evidence>
<dbReference type="InParanoid" id="A0A1Z5TBD0"/>
<proteinExistence type="predicted"/>
<organism evidence="10 11">
    <name type="scientific">Hortaea werneckii EXF-2000</name>
    <dbReference type="NCBI Taxonomy" id="1157616"/>
    <lineage>
        <taxon>Eukaryota</taxon>
        <taxon>Fungi</taxon>
        <taxon>Dikarya</taxon>
        <taxon>Ascomycota</taxon>
        <taxon>Pezizomycotina</taxon>
        <taxon>Dothideomycetes</taxon>
        <taxon>Dothideomycetidae</taxon>
        <taxon>Mycosphaerellales</taxon>
        <taxon>Teratosphaeriaceae</taxon>
        <taxon>Hortaea</taxon>
    </lineage>
</organism>
<dbReference type="FunFam" id="1.10.3080.10:FF:000013">
    <property type="entry name" value="Voltage-gated chloride channel (ClcA)"/>
    <property type="match status" value="1"/>
</dbReference>
<feature type="region of interest" description="Disordered" evidence="8">
    <location>
        <begin position="1"/>
        <end position="138"/>
    </location>
</feature>
<feature type="transmembrane region" description="Helical" evidence="9">
    <location>
        <begin position="444"/>
        <end position="468"/>
    </location>
</feature>
<keyword evidence="11" id="KW-1185">Reference proteome</keyword>
<sequence length="960" mass="105693">MPKSVASFYSYASSRGEPEPENDESRRQDEDDEMGEHEREALRNAYHNAFKSQTTPVSPVHSRAHARTRASDLDLRSRMPSRLLTPDEHTSLLSRRDGAPSGYRTLPASAPGTPRYPLSRSQSYRGSSRSRVRHHTRRGSFGAKLARALHTDANQTEGSELDSSKPSLYLDDRVWYDQFTSTDWVHDSIADAFRVKELRSRKDIRGRIISLLDGAQGWIIVAIIGVLTAGFAYFIDVTETAIFDYKTGFCTSHWWYSKRKCCVGAETCDEWCAWSGLRPREDEGQLWIDYGAYILWVVVLSTLACLITLQTRTTVSSAISLSTLDENLGAERAAEDKTDEEGRRKSMSPTRRFQEAAQRPPVIYYPAAGSGVAEVKVILSGFVLHGYLGVKTLVCKTFGLILSVASGLSLGKEGPYVHIATCLGNIACRIFTKYNINDGKRREVLSAAAASGVAVAFGAPIGGVLFSLEEVSYYFPPKTLFRTFFCCIAAALSLKALNPYGTHKIVMFEVRYLVDWKQFELIAFVLLGVLGGAAGAFFIKASRFWATTFRKIKVIKRYPILEVVLVALITGIVSFWNRYTRLPVAELLFELSAPCDAFTNSGSGLCPTEERIPDVIGYLLVALIVKALLTVITFGIKVPAGIYVPSMVIGGLMGRIVGHLVQLLTLRYSDFPLFASCPNGDSPESCVVPGVYAMVAAGAVMCGVTRLSVTLAVILFELTGSLEHVLPFSLGVLVAKWTADWVEPLSIYDLLTDMNAYPFLDSKTRPVFTTDLGDITPAPRKAKYIDITTAPLVPARELRSKLEYLHMAGELDGGLPILKDGNLVGLIPAPDLEFALDRLENEEGALCLMSPQEKWQGPGQGVNGRNDSGAGGESGVEPSFAQNDGQIFHRHSSTDPTDFTPFIDPAPVALDISSPMDLVFECFVKLGLRYVCVLREGKFAGLVHKKSFVRYVKEVQESER</sequence>
<name>A0A1Z5TBD0_HORWE</name>
<dbReference type="InterPro" id="IPR001807">
    <property type="entry name" value="ClC"/>
</dbReference>
<keyword evidence="2" id="KW-0813">Transport</keyword>
<evidence type="ECO:0000256" key="7">
    <source>
        <dbReference type="ARBA" id="ARBA00023214"/>
    </source>
</evidence>
<keyword evidence="4 9" id="KW-1133">Transmembrane helix</keyword>
<keyword evidence="7" id="KW-0868">Chloride</keyword>
<evidence type="ECO:0000256" key="2">
    <source>
        <dbReference type="ARBA" id="ARBA00022448"/>
    </source>
</evidence>
<dbReference type="AlphaFoldDB" id="A0A1Z5TBD0"/>
<evidence type="ECO:0000256" key="1">
    <source>
        <dbReference type="ARBA" id="ARBA00004141"/>
    </source>
</evidence>
<dbReference type="Pfam" id="PF00654">
    <property type="entry name" value="Voltage_CLC"/>
    <property type="match status" value="1"/>
</dbReference>
<dbReference type="PANTHER" id="PTHR45711:SF3">
    <property type="entry name" value="CLC CHANNEL"/>
    <property type="match status" value="1"/>
</dbReference>
<feature type="transmembrane region" description="Helical" evidence="9">
    <location>
        <begin position="521"/>
        <end position="539"/>
    </location>
</feature>
<dbReference type="PRINTS" id="PR00762">
    <property type="entry name" value="CLCHANNEL"/>
</dbReference>
<dbReference type="InterPro" id="IPR046342">
    <property type="entry name" value="CBS_dom_sf"/>
</dbReference>
<dbReference type="SUPFAM" id="SSF54631">
    <property type="entry name" value="CBS-domain pair"/>
    <property type="match status" value="1"/>
</dbReference>
<dbReference type="STRING" id="1157616.A0A1Z5TBD0"/>
<keyword evidence="3 9" id="KW-0812">Transmembrane</keyword>
<evidence type="ECO:0000256" key="9">
    <source>
        <dbReference type="SAM" id="Phobius"/>
    </source>
</evidence>
<comment type="subcellular location">
    <subcellularLocation>
        <location evidence="1">Membrane</location>
        <topology evidence="1">Multi-pass membrane protein</topology>
    </subcellularLocation>
</comment>
<feature type="transmembrane region" description="Helical" evidence="9">
    <location>
        <begin position="643"/>
        <end position="664"/>
    </location>
</feature>
<comment type="caution">
    <text evidence="10">The sequence shown here is derived from an EMBL/GenBank/DDBJ whole genome shotgun (WGS) entry which is preliminary data.</text>
</comment>
<dbReference type="GO" id="GO:0005794">
    <property type="term" value="C:Golgi apparatus"/>
    <property type="evidence" value="ECO:0007669"/>
    <property type="project" value="TreeGrafter"/>
</dbReference>
<evidence type="ECO:0000313" key="11">
    <source>
        <dbReference type="Proteomes" id="UP000194280"/>
    </source>
</evidence>
<evidence type="ECO:0000256" key="6">
    <source>
        <dbReference type="ARBA" id="ARBA00023136"/>
    </source>
</evidence>
<feature type="transmembrane region" description="Helical" evidence="9">
    <location>
        <begin position="290"/>
        <end position="309"/>
    </location>
</feature>
<feature type="compositionally biased region" description="Basic residues" evidence="8">
    <location>
        <begin position="128"/>
        <end position="138"/>
    </location>
</feature>
<gene>
    <name evidence="10" type="ORF">BTJ68_05988</name>
</gene>
<dbReference type="Proteomes" id="UP000194280">
    <property type="component" value="Unassembled WGS sequence"/>
</dbReference>
<dbReference type="OrthoDB" id="44789at2759"/>
<dbReference type="GO" id="GO:0005247">
    <property type="term" value="F:voltage-gated chloride channel activity"/>
    <property type="evidence" value="ECO:0007669"/>
    <property type="project" value="TreeGrafter"/>
</dbReference>
<dbReference type="EMBL" id="MUNK01000077">
    <property type="protein sequence ID" value="OTA33326.1"/>
    <property type="molecule type" value="Genomic_DNA"/>
</dbReference>
<feature type="transmembrane region" description="Helical" evidence="9">
    <location>
        <begin position="560"/>
        <end position="579"/>
    </location>
</feature>
<feature type="transmembrane region" description="Helical" evidence="9">
    <location>
        <begin position="208"/>
        <end position="235"/>
    </location>
</feature>
<accession>A0A1Z5TBD0</accession>